<organism evidence="2 3">
    <name type="scientific">Glutamicibacter arilaitensis</name>
    <dbReference type="NCBI Taxonomy" id="256701"/>
    <lineage>
        <taxon>Bacteria</taxon>
        <taxon>Bacillati</taxon>
        <taxon>Actinomycetota</taxon>
        <taxon>Actinomycetes</taxon>
        <taxon>Micrococcales</taxon>
        <taxon>Micrococcaceae</taxon>
        <taxon>Glutamicibacter</taxon>
    </lineage>
</organism>
<feature type="transmembrane region" description="Helical" evidence="1">
    <location>
        <begin position="12"/>
        <end position="35"/>
    </location>
</feature>
<evidence type="ECO:0000313" key="3">
    <source>
        <dbReference type="Proteomes" id="UP000235739"/>
    </source>
</evidence>
<evidence type="ECO:0000313" key="2">
    <source>
        <dbReference type="EMBL" id="PMQ21031.1"/>
    </source>
</evidence>
<dbReference type="RefSeq" id="WP_102597693.1">
    <property type="nucleotide sequence ID" value="NZ_JABUYH010000005.1"/>
</dbReference>
<sequence>MNGFAGGLGWWLAILGSLAPIFTVLIAAIGVVLALRTLKLRSKVDIAGQWWVRVQYAMDRCLSPDLTEQNVGITMLDYLQGQSEPPEQLDEEQREAWLRAHRNSWRVQPEDLALIHEVVKELALGKSAKLAAAGIRAEHEHDREYDTLLRQAKLVQKLEAKLGIAQDPEISRILAQD</sequence>
<accession>A0A2N7S4G1</accession>
<evidence type="ECO:0000256" key="1">
    <source>
        <dbReference type="SAM" id="Phobius"/>
    </source>
</evidence>
<dbReference type="Proteomes" id="UP000235739">
    <property type="component" value="Unassembled WGS sequence"/>
</dbReference>
<name>A0A2N7S4G1_9MICC</name>
<proteinExistence type="predicted"/>
<keyword evidence="1" id="KW-0472">Membrane</keyword>
<reference evidence="2 3" key="1">
    <citation type="journal article" date="2017" name="Elife">
        <title>Extensive horizontal gene transfer in cheese-associated bacteria.</title>
        <authorList>
            <person name="Bonham K.S."/>
            <person name="Wolfe B.E."/>
            <person name="Dutton R.J."/>
        </authorList>
    </citation>
    <scope>NUCLEOTIDE SEQUENCE [LARGE SCALE GENOMIC DNA]</scope>
    <source>
        <strain evidence="2 3">JB182</strain>
    </source>
</reference>
<keyword evidence="1" id="KW-1133">Transmembrane helix</keyword>
<keyword evidence="1" id="KW-0812">Transmembrane</keyword>
<gene>
    <name evidence="2" type="ORF">CIK84_05475</name>
</gene>
<dbReference type="AlphaFoldDB" id="A0A2N7S4G1"/>
<dbReference type="EMBL" id="PNQX01000001">
    <property type="protein sequence ID" value="PMQ21031.1"/>
    <property type="molecule type" value="Genomic_DNA"/>
</dbReference>
<comment type="caution">
    <text evidence="2">The sequence shown here is derived from an EMBL/GenBank/DDBJ whole genome shotgun (WGS) entry which is preliminary data.</text>
</comment>
<protein>
    <submittedName>
        <fullName evidence="2">Uncharacterized protein</fullName>
    </submittedName>
</protein>